<reference evidence="6" key="2">
    <citation type="submission" date="2011-01" db="EMBL/GenBank/DDBJ databases">
        <title>The Non-contiguous Finished genome of Clostridium papyrosolvens.</title>
        <authorList>
            <person name="Lucas S."/>
            <person name="Copeland A."/>
            <person name="Lapidus A."/>
            <person name="Cheng J.-F."/>
            <person name="Goodwin L."/>
            <person name="Pitluck S."/>
            <person name="Misra M."/>
            <person name="Chertkov O."/>
            <person name="Detter J.C."/>
            <person name="Han C."/>
            <person name="Tapia R."/>
            <person name="Land M."/>
            <person name="Hauser L."/>
            <person name="Kyrpides N."/>
            <person name="Ivanova N."/>
            <person name="Pagani I."/>
            <person name="Mouttaki H."/>
            <person name="He Z."/>
            <person name="Zhou J."/>
            <person name="Hemme C.L."/>
            <person name="Woyke T."/>
        </authorList>
    </citation>
    <scope>NUCLEOTIDE SEQUENCE [LARGE SCALE GENOMIC DNA]</scope>
    <source>
        <strain evidence="6">DSM 2782</strain>
    </source>
</reference>
<dbReference type="GO" id="GO:0008861">
    <property type="term" value="F:formate C-acetyltransferase activity"/>
    <property type="evidence" value="ECO:0007669"/>
    <property type="project" value="UniProtKB-EC"/>
</dbReference>
<keyword evidence="1 3" id="KW-0556">Organic radical</keyword>
<dbReference type="STRING" id="588581.Cpap_1013"/>
<feature type="domain" description="Glycine radical" evidence="4">
    <location>
        <begin position="732"/>
        <end position="866"/>
    </location>
</feature>
<evidence type="ECO:0000256" key="3">
    <source>
        <dbReference type="PROSITE-ProRule" id="PRU00493"/>
    </source>
</evidence>
<sequence length="866" mass="97887">MSTCKFEMTERVRNLLNSLYEQGKKDRSSEWFKKEEFENIAVAYPDESVIIRKAYAINEMLTKLTDKKISERTLTYKINEGELIVGVLPMGSNGLGKVFPNYLTENEQRAGAFTNKTELSLLGHNSVNYDNLLDKGLNAIIKEAEEKLEDLKSVGEMFETGDDKRKNAIDFYNAVIISCSSVIEYSLKFADLAGEMAKGLTDPKDGARKKELLEIERICRKVPMEKPDTFHEALQSIFTFHTALHASLNYLSLGRLDQVLVKYLDKDKITDEDYLKKCTELFECFIIKAAWRLNMTTEYLVEQDHMDHNAALGVHPYYIDQRAGVNNFLQNIIVGGKTPDGKDAVNKMTYIILNAFENVNLSTPGIYARLHSQSDDKLKKRVAEMLSKTKNLPGILNDDVLIPAMFNGLRENDVDLDITKVKSFSGKEAEYMRLANDYCVDGCWEPILNGNSDWTFGMLNGMTILQCTLNRGATLDTNPGMLRGGKMSFISDVPTDYNSFKKIFEKQMQFFIDQSTFGLYEYYMLDEFVNPSPLFSSVFGGCMQQGRDKSWGGAEYNLGGTILIGIPDMINTLAAIKKWVFDEKKYSLQEVLDAMRSNFVSPAKENVILQKRYDSIRIDFNTNTPKFGENDKEISEIGSYIIETYCNSIKSSKKLADKVFLIPLREFSEKEKAEILRLRKICGYFGNSLQNKFGKDFNIRFTAGCGTFEQYPLQGLGIVASPDRNSNDPLAPNLSPYPGTVQKPTAHILESLKALNLNKLAAGAITDLCIDYKANNVEHIAGIINKFIESDGNMMTLAIGDKEEYQKIYELSVTASNSSDKEASKAAYEKLEQYKHVNVRVGGWQAPFVSMSLDQQKSYILRILEE</sequence>
<protein>
    <submittedName>
        <fullName evidence="6">Formate C-acetyltransferase</fullName>
        <ecNumber evidence="6">2.3.1.54</ecNumber>
    </submittedName>
</protein>
<dbReference type="GO" id="GO:0016829">
    <property type="term" value="F:lyase activity"/>
    <property type="evidence" value="ECO:0007669"/>
    <property type="project" value="UniProtKB-KW"/>
</dbReference>
<organism evidence="6 7">
    <name type="scientific">Ruminiclostridium papyrosolvens DSM 2782</name>
    <dbReference type="NCBI Taxonomy" id="588581"/>
    <lineage>
        <taxon>Bacteria</taxon>
        <taxon>Bacillati</taxon>
        <taxon>Bacillota</taxon>
        <taxon>Clostridia</taxon>
        <taxon>Eubacteriales</taxon>
        <taxon>Oscillospiraceae</taxon>
        <taxon>Ruminiclostridium</taxon>
    </lineage>
</organism>
<evidence type="ECO:0000313" key="7">
    <source>
        <dbReference type="Proteomes" id="UP000003860"/>
    </source>
</evidence>
<proteinExistence type="predicted"/>
<keyword evidence="2" id="KW-0456">Lyase</keyword>
<feature type="modified residue" description="Glycine radical" evidence="3">
    <location>
        <position position="843"/>
    </location>
</feature>
<dbReference type="PANTHER" id="PTHR43641:SF2">
    <property type="entry name" value="DEHYDRATASE YBIW-RELATED"/>
    <property type="match status" value="1"/>
</dbReference>
<dbReference type="EMBL" id="ACXX02000012">
    <property type="protein sequence ID" value="EGD46631.1"/>
    <property type="molecule type" value="Genomic_DNA"/>
</dbReference>
<keyword evidence="6" id="KW-0012">Acyltransferase</keyword>
<dbReference type="eggNOG" id="COG1882">
    <property type="taxonomic scope" value="Bacteria"/>
</dbReference>
<dbReference type="Pfam" id="PF02901">
    <property type="entry name" value="PFL-like"/>
    <property type="match status" value="1"/>
</dbReference>
<reference evidence="6" key="1">
    <citation type="submission" date="2009-07" db="EMBL/GenBank/DDBJ databases">
        <authorList>
            <consortium name="US DOE Joint Genome Institute (JGI-PGF)"/>
            <person name="Lucas S."/>
            <person name="Copeland A."/>
            <person name="Lapidus A."/>
            <person name="Glavina del Rio T."/>
            <person name="Tice H."/>
            <person name="Bruce D."/>
            <person name="Goodwin L."/>
            <person name="Pitluck S."/>
            <person name="Larimer F."/>
            <person name="Land M.L."/>
            <person name="Mouttaki H."/>
            <person name="He Z."/>
            <person name="Zhou J."/>
            <person name="Hemme C.L."/>
        </authorList>
    </citation>
    <scope>NUCLEOTIDE SEQUENCE</scope>
    <source>
        <strain evidence="6">DSM 2782</strain>
    </source>
</reference>
<evidence type="ECO:0000256" key="1">
    <source>
        <dbReference type="ARBA" id="ARBA00022818"/>
    </source>
</evidence>
<dbReference type="InterPro" id="IPR004184">
    <property type="entry name" value="PFL_dom"/>
</dbReference>
<dbReference type="Gene3D" id="3.20.70.20">
    <property type="match status" value="1"/>
</dbReference>
<dbReference type="PROSITE" id="PS51149">
    <property type="entry name" value="GLY_RADICAL_2"/>
    <property type="match status" value="1"/>
</dbReference>
<gene>
    <name evidence="6" type="ORF">Cpap_1013</name>
</gene>
<dbReference type="SUPFAM" id="SSF51998">
    <property type="entry name" value="PFL-like glycyl radical enzymes"/>
    <property type="match status" value="1"/>
</dbReference>
<evidence type="ECO:0000313" key="6">
    <source>
        <dbReference type="EMBL" id="EGD46631.1"/>
    </source>
</evidence>
<dbReference type="InterPro" id="IPR051215">
    <property type="entry name" value="GRE"/>
</dbReference>
<comment type="caution">
    <text evidence="6">The sequence shown here is derived from an EMBL/GenBank/DDBJ whole genome shotgun (WGS) entry which is preliminary data.</text>
</comment>
<dbReference type="EC" id="2.3.1.54" evidence="6"/>
<evidence type="ECO:0000259" key="5">
    <source>
        <dbReference type="PROSITE" id="PS51554"/>
    </source>
</evidence>
<dbReference type="OrthoDB" id="9803969at2"/>
<dbReference type="RefSeq" id="WP_004621021.1">
    <property type="nucleotide sequence ID" value="NZ_ACXX02000012.1"/>
</dbReference>
<keyword evidence="6" id="KW-0808">Transferase</keyword>
<dbReference type="Proteomes" id="UP000003860">
    <property type="component" value="Unassembled WGS sequence"/>
</dbReference>
<dbReference type="PROSITE" id="PS51554">
    <property type="entry name" value="PFL"/>
    <property type="match status" value="1"/>
</dbReference>
<dbReference type="InterPro" id="IPR001150">
    <property type="entry name" value="Gly_radical"/>
</dbReference>
<evidence type="ECO:0000256" key="2">
    <source>
        <dbReference type="ARBA" id="ARBA00023239"/>
    </source>
</evidence>
<evidence type="ECO:0000259" key="4">
    <source>
        <dbReference type="PROSITE" id="PS51149"/>
    </source>
</evidence>
<dbReference type="GO" id="GO:0005829">
    <property type="term" value="C:cytosol"/>
    <property type="evidence" value="ECO:0007669"/>
    <property type="project" value="TreeGrafter"/>
</dbReference>
<dbReference type="AlphaFoldDB" id="F1TG12"/>
<keyword evidence="7" id="KW-1185">Reference proteome</keyword>
<feature type="domain" description="PFL" evidence="5">
    <location>
        <begin position="10"/>
        <end position="726"/>
    </location>
</feature>
<dbReference type="PANTHER" id="PTHR43641">
    <property type="entry name" value="FORMATE ACETYLTRANSFERASE 3-RELATED"/>
    <property type="match status" value="1"/>
</dbReference>
<accession>F1TG12</accession>
<name>F1TG12_9FIRM</name>